<dbReference type="STRING" id="989403.SAMN05421798_11720"/>
<dbReference type="GO" id="GO:0043565">
    <property type="term" value="F:sequence-specific DNA binding"/>
    <property type="evidence" value="ECO:0007669"/>
    <property type="project" value="InterPro"/>
</dbReference>
<dbReference type="OrthoDB" id="9800877at2"/>
<comment type="caution">
    <text evidence="1">The sequence shown here is derived from an EMBL/GenBank/DDBJ whole genome shotgun (WGS) entry which is preliminary data.</text>
</comment>
<organism evidence="1 2">
    <name type="scientific">Pseudovibrio axinellae</name>
    <dbReference type="NCBI Taxonomy" id="989403"/>
    <lineage>
        <taxon>Bacteria</taxon>
        <taxon>Pseudomonadati</taxon>
        <taxon>Pseudomonadota</taxon>
        <taxon>Alphaproteobacteria</taxon>
        <taxon>Hyphomicrobiales</taxon>
        <taxon>Stappiaceae</taxon>
        <taxon>Pseudovibrio</taxon>
    </lineage>
</organism>
<accession>A0A165Y3E8</accession>
<evidence type="ECO:0000313" key="2">
    <source>
        <dbReference type="Proteomes" id="UP000076577"/>
    </source>
</evidence>
<dbReference type="InterPro" id="IPR002514">
    <property type="entry name" value="Transposase_8"/>
</dbReference>
<keyword evidence="2" id="KW-1185">Reference proteome</keyword>
<evidence type="ECO:0000313" key="1">
    <source>
        <dbReference type="EMBL" id="KZL18398.1"/>
    </source>
</evidence>
<dbReference type="AlphaFoldDB" id="A0A165Y3E8"/>
<dbReference type="SUPFAM" id="SSF48295">
    <property type="entry name" value="TrpR-like"/>
    <property type="match status" value="1"/>
</dbReference>
<sequence length="127" mass="13940">MTESQGRRWGDEDKRAVCQEALEGSLPVAQVAKRHGIRKARLYYWLKDPRYNPTLEGSSIATTGAGFVSVRIVEENMLSSAVVNAEQAEGDREPLCLENRLAGGHHVHLSGPVNSALVAQILRELCT</sequence>
<dbReference type="InterPro" id="IPR010921">
    <property type="entry name" value="Trp_repressor/repl_initiator"/>
</dbReference>
<proteinExistence type="predicted"/>
<reference evidence="1 2" key="1">
    <citation type="journal article" date="2016" name="Front. Microbiol.">
        <title>Comparative Genomic Analysis Reveals a Diverse Repertoire of Genes Involved in Prokaryote-Eukaryote Interactions within the Pseudovibrio Genus.</title>
        <authorList>
            <person name="Romano S."/>
            <person name="Fernandez-Guerra A."/>
            <person name="Reen F.J."/>
            <person name="Glockner F.O."/>
            <person name="Crowley S.P."/>
            <person name="O'Sullivan O."/>
            <person name="Cotter P.D."/>
            <person name="Adams C."/>
            <person name="Dobson A.D."/>
            <person name="O'Gara F."/>
        </authorList>
    </citation>
    <scope>NUCLEOTIDE SEQUENCE [LARGE SCALE GENOMIC DNA]</scope>
    <source>
        <strain evidence="1 2">Ad2</strain>
    </source>
</reference>
<protein>
    <submittedName>
        <fullName evidence="1">Transposase</fullName>
    </submittedName>
</protein>
<name>A0A165Y3E8_9HYPH</name>
<dbReference type="PATRIC" id="fig|989403.3.peg.2805"/>
<dbReference type="Proteomes" id="UP000076577">
    <property type="component" value="Unassembled WGS sequence"/>
</dbReference>
<dbReference type="EMBL" id="LMCB01000022">
    <property type="protein sequence ID" value="KZL18398.1"/>
    <property type="molecule type" value="Genomic_DNA"/>
</dbReference>
<dbReference type="GO" id="GO:0006313">
    <property type="term" value="P:DNA transposition"/>
    <property type="evidence" value="ECO:0007669"/>
    <property type="project" value="InterPro"/>
</dbReference>
<gene>
    <name evidence="1" type="ORF">PsAD2_02622</name>
</gene>
<dbReference type="RefSeq" id="WP_068006537.1">
    <property type="nucleotide sequence ID" value="NZ_FOFM01000017.1"/>
</dbReference>
<dbReference type="GO" id="GO:0004803">
    <property type="term" value="F:transposase activity"/>
    <property type="evidence" value="ECO:0007669"/>
    <property type="project" value="InterPro"/>
</dbReference>
<dbReference type="Pfam" id="PF01527">
    <property type="entry name" value="HTH_Tnp_1"/>
    <property type="match status" value="1"/>
</dbReference>